<feature type="domain" description="Recombinase" evidence="5">
    <location>
        <begin position="173"/>
        <end position="291"/>
    </location>
</feature>
<dbReference type="InterPro" id="IPR038109">
    <property type="entry name" value="DNA_bind_recomb_sf"/>
</dbReference>
<comment type="caution">
    <text evidence="6">The sequence shown here is derived from an EMBL/GenBank/DDBJ whole genome shotgun (WGS) entry which is preliminary data.</text>
</comment>
<keyword evidence="3" id="KW-0233">DNA recombination</keyword>
<reference evidence="6 7" key="1">
    <citation type="journal article" date="2019" name="Int. J. Syst. Evol. Microbiol.">
        <title>The Global Catalogue of Microorganisms (GCM) 10K type strain sequencing project: providing services to taxonomists for standard genome sequencing and annotation.</title>
        <authorList>
            <consortium name="The Broad Institute Genomics Platform"/>
            <consortium name="The Broad Institute Genome Sequencing Center for Infectious Disease"/>
            <person name="Wu L."/>
            <person name="Ma J."/>
        </authorList>
    </citation>
    <scope>NUCLEOTIDE SEQUENCE [LARGE SCALE GENOMIC DNA]</scope>
    <source>
        <strain evidence="6 7">JCM 15591</strain>
    </source>
</reference>
<keyword evidence="1" id="KW-0229">DNA integration</keyword>
<protein>
    <recommendedName>
        <fullName evidence="5">Recombinase domain-containing protein</fullName>
    </recommendedName>
</protein>
<keyword evidence="7" id="KW-1185">Reference proteome</keyword>
<dbReference type="InterPro" id="IPR006118">
    <property type="entry name" value="Recombinase_CS"/>
</dbReference>
<dbReference type="PROSITE" id="PS51737">
    <property type="entry name" value="RECOMBINASE_DNA_BIND"/>
    <property type="match status" value="1"/>
</dbReference>
<evidence type="ECO:0000259" key="5">
    <source>
        <dbReference type="PROSITE" id="PS51737"/>
    </source>
</evidence>
<dbReference type="InterPro" id="IPR036162">
    <property type="entry name" value="Resolvase-like_N_sf"/>
</dbReference>
<sequence>MTAEPLEAPKRAVSYLRVSTKRQLDTAADIDPDGNSIATQREACAGKADKLDANVEREFVEPGTSAQTIEKRTVFKQLLAYLAENPGVDYVIIYMRSRAFRNLGDAVLTKRKLERLGIRLVSAKEDFGDGIMADAMEAVTDIINEVQVRMSGEDIRVKMQHKAENGGTIGRARIGYKNIRIEHDGRLVNTVGLDDERAPLIRVAWELYATGEYSIDRLYATMADQGLTTRPSRRNPAQPLAASQLARMLHDPYYTGLVVYKGETFPGRHPAIVDQDLFDKVQEVLEARSARGQRDRVHHHYLKGCQGPVGTAQWRS</sequence>
<evidence type="ECO:0000256" key="1">
    <source>
        <dbReference type="ARBA" id="ARBA00022908"/>
    </source>
</evidence>
<dbReference type="Gene3D" id="3.90.1750.20">
    <property type="entry name" value="Putative Large Serine Recombinase, Chain B, Domain 2"/>
    <property type="match status" value="1"/>
</dbReference>
<dbReference type="CDD" id="cd00338">
    <property type="entry name" value="Ser_Recombinase"/>
    <property type="match status" value="1"/>
</dbReference>
<dbReference type="PANTHER" id="PTHR30461">
    <property type="entry name" value="DNA-INVERTASE FROM LAMBDOID PROPHAGE"/>
    <property type="match status" value="1"/>
</dbReference>
<keyword evidence="2" id="KW-0238">DNA-binding</keyword>
<feature type="active site" description="O-(5'-phospho-DNA)-serine intermediate" evidence="4">
    <location>
        <position position="19"/>
    </location>
</feature>
<dbReference type="PROSITE" id="PS00397">
    <property type="entry name" value="RECOMBINASES_1"/>
    <property type="match status" value="1"/>
</dbReference>
<evidence type="ECO:0000256" key="4">
    <source>
        <dbReference type="PROSITE-ProRule" id="PRU10137"/>
    </source>
</evidence>
<proteinExistence type="predicted"/>
<dbReference type="Gene3D" id="3.40.50.1390">
    <property type="entry name" value="Resolvase, N-terminal catalytic domain"/>
    <property type="match status" value="1"/>
</dbReference>
<dbReference type="InterPro" id="IPR050639">
    <property type="entry name" value="SSR_resolvase"/>
</dbReference>
<dbReference type="PANTHER" id="PTHR30461:SF23">
    <property type="entry name" value="DNA RECOMBINASE-RELATED"/>
    <property type="match status" value="1"/>
</dbReference>
<dbReference type="SMART" id="SM00857">
    <property type="entry name" value="Resolvase"/>
    <property type="match status" value="1"/>
</dbReference>
<dbReference type="Pfam" id="PF07508">
    <property type="entry name" value="Recombinase"/>
    <property type="match status" value="1"/>
</dbReference>
<dbReference type="Proteomes" id="UP001501475">
    <property type="component" value="Unassembled WGS sequence"/>
</dbReference>
<dbReference type="Pfam" id="PF00239">
    <property type="entry name" value="Resolvase"/>
    <property type="match status" value="1"/>
</dbReference>
<name>A0ABN2L189_9MICO</name>
<dbReference type="SUPFAM" id="SSF53041">
    <property type="entry name" value="Resolvase-like"/>
    <property type="match status" value="1"/>
</dbReference>
<evidence type="ECO:0000313" key="7">
    <source>
        <dbReference type="Proteomes" id="UP001501475"/>
    </source>
</evidence>
<accession>A0ABN2L189</accession>
<dbReference type="EMBL" id="BAAAPN010000087">
    <property type="protein sequence ID" value="GAA1771610.1"/>
    <property type="molecule type" value="Genomic_DNA"/>
</dbReference>
<dbReference type="InterPro" id="IPR011109">
    <property type="entry name" value="DNA_bind_recombinase_dom"/>
</dbReference>
<dbReference type="InterPro" id="IPR006119">
    <property type="entry name" value="Resolv_N"/>
</dbReference>
<organism evidence="6 7">
    <name type="scientific">Nostocoides vanveenii</name>
    <dbReference type="NCBI Taxonomy" id="330835"/>
    <lineage>
        <taxon>Bacteria</taxon>
        <taxon>Bacillati</taxon>
        <taxon>Actinomycetota</taxon>
        <taxon>Actinomycetes</taxon>
        <taxon>Micrococcales</taxon>
        <taxon>Intrasporangiaceae</taxon>
        <taxon>Nostocoides</taxon>
    </lineage>
</organism>
<dbReference type="RefSeq" id="WP_344067931.1">
    <property type="nucleotide sequence ID" value="NZ_BAAAPN010000087.1"/>
</dbReference>
<evidence type="ECO:0000256" key="2">
    <source>
        <dbReference type="ARBA" id="ARBA00023125"/>
    </source>
</evidence>
<evidence type="ECO:0000313" key="6">
    <source>
        <dbReference type="EMBL" id="GAA1771610.1"/>
    </source>
</evidence>
<gene>
    <name evidence="6" type="ORF">GCM10009810_31570</name>
</gene>
<evidence type="ECO:0000256" key="3">
    <source>
        <dbReference type="ARBA" id="ARBA00023172"/>
    </source>
</evidence>